<gene>
    <name evidence="2" type="ORF">IPMB12_07745</name>
</gene>
<name>A0A6G9IBH4_9GAMM</name>
<protein>
    <submittedName>
        <fullName evidence="2">Uncharacterized protein</fullName>
    </submittedName>
</protein>
<dbReference type="Proteomes" id="UP000501168">
    <property type="component" value="Chromosome"/>
</dbReference>
<dbReference type="EMBL" id="CP050253">
    <property type="protein sequence ID" value="QIQ21585.1"/>
    <property type="molecule type" value="Genomic_DNA"/>
</dbReference>
<sequence length="76" mass="8435">MFGIDIKLIIALLGAVIIYFYKKTLKNRLSQMEPGSDEWKKTRSNIIAFSILFWILAVLGVCGVGLSLYLIASGVI</sequence>
<keyword evidence="3" id="KW-1185">Reference proteome</keyword>
<feature type="transmembrane region" description="Helical" evidence="1">
    <location>
        <begin position="46"/>
        <end position="72"/>
    </location>
</feature>
<dbReference type="InParanoid" id="A0A6G9IBH4"/>
<evidence type="ECO:0000256" key="1">
    <source>
        <dbReference type="SAM" id="Phobius"/>
    </source>
</evidence>
<dbReference type="KEGG" id="orb:IPMB12_07745"/>
<dbReference type="AlphaFoldDB" id="A0A6G9IBH4"/>
<keyword evidence="1" id="KW-0472">Membrane</keyword>
<reference evidence="2 3" key="1">
    <citation type="submission" date="2020-03" db="EMBL/GenBank/DDBJ databases">
        <title>Complete genome sequence of Orbus sp. IPMB12 (BCRC 80908).</title>
        <authorList>
            <person name="Lo W.-S."/>
            <person name="Chang T.-H."/>
            <person name="Kuo C.-H."/>
        </authorList>
    </citation>
    <scope>NUCLEOTIDE SEQUENCE [LARGE SCALE GENOMIC DNA]</scope>
    <source>
        <strain evidence="2 3">IPMB12</strain>
    </source>
</reference>
<dbReference type="RefSeq" id="WP_166916545.1">
    <property type="nucleotide sequence ID" value="NZ_CP050253.1"/>
</dbReference>
<feature type="transmembrane region" description="Helical" evidence="1">
    <location>
        <begin position="6"/>
        <end position="25"/>
    </location>
</feature>
<organism evidence="2 3">
    <name type="scientific">Zophobihabitans entericus</name>
    <dbReference type="NCBI Taxonomy" id="1635327"/>
    <lineage>
        <taxon>Bacteria</taxon>
        <taxon>Pseudomonadati</taxon>
        <taxon>Pseudomonadota</taxon>
        <taxon>Gammaproteobacteria</taxon>
        <taxon>Orbales</taxon>
        <taxon>Orbaceae</taxon>
        <taxon>Zophobihabitans</taxon>
    </lineage>
</organism>
<keyword evidence="1" id="KW-0812">Transmembrane</keyword>
<keyword evidence="1" id="KW-1133">Transmembrane helix</keyword>
<proteinExistence type="predicted"/>
<evidence type="ECO:0000313" key="3">
    <source>
        <dbReference type="Proteomes" id="UP000501168"/>
    </source>
</evidence>
<accession>A0A6G9IBH4</accession>
<evidence type="ECO:0000313" key="2">
    <source>
        <dbReference type="EMBL" id="QIQ21585.1"/>
    </source>
</evidence>